<dbReference type="AlphaFoldDB" id="A0A5A7PFX6"/>
<dbReference type="EMBL" id="BKCP01004483">
    <property type="protein sequence ID" value="GER31476.1"/>
    <property type="molecule type" value="Genomic_DNA"/>
</dbReference>
<evidence type="ECO:0000313" key="3">
    <source>
        <dbReference type="Proteomes" id="UP000325081"/>
    </source>
</evidence>
<evidence type="ECO:0000313" key="2">
    <source>
        <dbReference type="EMBL" id="GER31476.1"/>
    </source>
</evidence>
<protein>
    <submittedName>
        <fullName evidence="2">DNA-binding storekeeper protein-relatedtranscriptional regulator</fullName>
    </submittedName>
</protein>
<keyword evidence="3" id="KW-1185">Reference proteome</keyword>
<feature type="region of interest" description="Disordered" evidence="1">
    <location>
        <begin position="192"/>
        <end position="228"/>
    </location>
</feature>
<evidence type="ECO:0000256" key="1">
    <source>
        <dbReference type="SAM" id="MobiDB-lite"/>
    </source>
</evidence>
<feature type="region of interest" description="Disordered" evidence="1">
    <location>
        <begin position="1"/>
        <end position="130"/>
    </location>
</feature>
<name>A0A5A7PFX6_STRAF</name>
<gene>
    <name evidence="2" type="ORF">STAS_07483</name>
</gene>
<reference evidence="3" key="1">
    <citation type="journal article" date="2019" name="Curr. Biol.">
        <title>Genome Sequence of Striga asiatica Provides Insight into the Evolution of Plant Parasitism.</title>
        <authorList>
            <person name="Yoshida S."/>
            <person name="Kim S."/>
            <person name="Wafula E.K."/>
            <person name="Tanskanen J."/>
            <person name="Kim Y.M."/>
            <person name="Honaas L."/>
            <person name="Yang Z."/>
            <person name="Spallek T."/>
            <person name="Conn C.E."/>
            <person name="Ichihashi Y."/>
            <person name="Cheong K."/>
            <person name="Cui S."/>
            <person name="Der J.P."/>
            <person name="Gundlach H."/>
            <person name="Jiao Y."/>
            <person name="Hori C."/>
            <person name="Ishida J.K."/>
            <person name="Kasahara H."/>
            <person name="Kiba T."/>
            <person name="Kim M.S."/>
            <person name="Koo N."/>
            <person name="Laohavisit A."/>
            <person name="Lee Y.H."/>
            <person name="Lumba S."/>
            <person name="McCourt P."/>
            <person name="Mortimer J.C."/>
            <person name="Mutuku J.M."/>
            <person name="Nomura T."/>
            <person name="Sasaki-Sekimoto Y."/>
            <person name="Seto Y."/>
            <person name="Wang Y."/>
            <person name="Wakatake T."/>
            <person name="Sakakibara H."/>
            <person name="Demura T."/>
            <person name="Yamaguchi S."/>
            <person name="Yoneyama K."/>
            <person name="Manabe R.I."/>
            <person name="Nelson D.C."/>
            <person name="Schulman A.H."/>
            <person name="Timko M.P."/>
            <person name="dePamphilis C.W."/>
            <person name="Choi D."/>
            <person name="Shirasu K."/>
        </authorList>
    </citation>
    <scope>NUCLEOTIDE SEQUENCE [LARGE SCALE GENOMIC DNA]</scope>
    <source>
        <strain evidence="3">cv. UVA1</strain>
    </source>
</reference>
<dbReference type="GO" id="GO:0003677">
    <property type="term" value="F:DNA binding"/>
    <property type="evidence" value="ECO:0007669"/>
    <property type="project" value="UniProtKB-KW"/>
</dbReference>
<feature type="compositionally biased region" description="Acidic residues" evidence="1">
    <location>
        <begin position="17"/>
        <end position="31"/>
    </location>
</feature>
<accession>A0A5A7PFX6</accession>
<sequence>MSKARELVSSETSSGEEQTDDYSSEEIESEPEPIRKSSAPPAAARKPQTPSAIMPAPSDEDSESESESESEKKSRKKSKAKGKDKASAASASASAARSTRKRAVEEGKVTEPTVTKKLKNSKKAESETSEKKQLCQRLWRLWSQANEIASSMEFCSLGPRKNPTRMIILTRFFYNSEKMCGAEKENVIEKANGSGAEEENGVEKANGSGAEKENGVEKANGSGVDTNNIKDSVASERRIVRMRERLLSGLGNVPAVGDFMLKEGEWGLRRTKKLESEEMEMYVRHFEVKTHQAKLLLQMMKSWGH</sequence>
<feature type="compositionally biased region" description="Low complexity" evidence="1">
    <location>
        <begin position="87"/>
        <end position="97"/>
    </location>
</feature>
<feature type="compositionally biased region" description="Acidic residues" evidence="1">
    <location>
        <begin position="58"/>
        <end position="68"/>
    </location>
</feature>
<proteinExistence type="predicted"/>
<dbReference type="Proteomes" id="UP000325081">
    <property type="component" value="Unassembled WGS sequence"/>
</dbReference>
<feature type="compositionally biased region" description="Low complexity" evidence="1">
    <location>
        <begin position="36"/>
        <end position="47"/>
    </location>
</feature>
<keyword evidence="2" id="KW-0238">DNA-binding</keyword>
<organism evidence="2 3">
    <name type="scientific">Striga asiatica</name>
    <name type="common">Asiatic witchweed</name>
    <name type="synonym">Buchnera asiatica</name>
    <dbReference type="NCBI Taxonomy" id="4170"/>
    <lineage>
        <taxon>Eukaryota</taxon>
        <taxon>Viridiplantae</taxon>
        <taxon>Streptophyta</taxon>
        <taxon>Embryophyta</taxon>
        <taxon>Tracheophyta</taxon>
        <taxon>Spermatophyta</taxon>
        <taxon>Magnoliopsida</taxon>
        <taxon>eudicotyledons</taxon>
        <taxon>Gunneridae</taxon>
        <taxon>Pentapetalae</taxon>
        <taxon>asterids</taxon>
        <taxon>lamiids</taxon>
        <taxon>Lamiales</taxon>
        <taxon>Orobanchaceae</taxon>
        <taxon>Buchnereae</taxon>
        <taxon>Striga</taxon>
    </lineage>
</organism>
<comment type="caution">
    <text evidence="2">The sequence shown here is derived from an EMBL/GenBank/DDBJ whole genome shotgun (WGS) entry which is preliminary data.</text>
</comment>
<dbReference type="OrthoDB" id="914121at2759"/>